<sequence length="63" mass="7266">MRSMPASRKSGKVFYRLRPSKEGLPPFSDIRLPDGTIIRRVDEAIHRKALSKAARVLTERMDR</sequence>
<name>B3PWI2_RHIE6</name>
<proteinExistence type="predicted"/>
<dbReference type="HOGENOM" id="CLU_2882832_0_0_5"/>
<dbReference type="EMBL" id="CP001074">
    <property type="protein sequence ID" value="ACE89050.1"/>
    <property type="molecule type" value="Genomic_DNA"/>
</dbReference>
<dbReference type="Proteomes" id="UP000008817">
    <property type="component" value="Chromosome"/>
</dbReference>
<accession>B3PWI2</accession>
<evidence type="ECO:0000313" key="1">
    <source>
        <dbReference type="EMBL" id="ACE89050.1"/>
    </source>
</evidence>
<evidence type="ECO:0000313" key="2">
    <source>
        <dbReference type="Proteomes" id="UP000008817"/>
    </source>
</evidence>
<reference evidence="1 2" key="1">
    <citation type="submission" date="2008-04" db="EMBL/GenBank/DDBJ databases">
        <title>Genome diversity and DNA divergence of Rhizobium etli.</title>
        <authorList>
            <person name="Gonzalez V."/>
            <person name="Acosta J.L."/>
            <person name="Santamaria R.I."/>
            <person name="Bustos P."/>
            <person name="Hernandez-Gonzalez I.L."/>
            <person name="Fernandez J.L."/>
            <person name="Diaz R."/>
            <person name="Flores M."/>
            <person name="Mora J."/>
            <person name="Palacios R."/>
            <person name="Davila G."/>
        </authorList>
    </citation>
    <scope>NUCLEOTIDE SEQUENCE [LARGE SCALE GENOMIC DNA]</scope>
    <source>
        <strain evidence="1 2">CIAT 652</strain>
    </source>
</reference>
<dbReference type="AlphaFoldDB" id="B3PWI2"/>
<protein>
    <submittedName>
        <fullName evidence="1">Hypothetical conserved protein</fullName>
    </submittedName>
</protein>
<dbReference type="KEGG" id="rec:RHECIAT_CH0000047"/>
<organism evidence="1 2">
    <name type="scientific">Rhizobium etli (strain CIAT 652)</name>
    <dbReference type="NCBI Taxonomy" id="491916"/>
    <lineage>
        <taxon>Bacteria</taxon>
        <taxon>Pseudomonadati</taxon>
        <taxon>Pseudomonadota</taxon>
        <taxon>Alphaproteobacteria</taxon>
        <taxon>Hyphomicrobiales</taxon>
        <taxon>Rhizobiaceae</taxon>
        <taxon>Rhizobium/Agrobacterium group</taxon>
        <taxon>Rhizobium</taxon>
    </lineage>
</organism>
<gene>
    <name evidence="1" type="ordered locus">RHECIAT_CH0000047</name>
</gene>